<dbReference type="Gene3D" id="3.30.70.920">
    <property type="match status" value="1"/>
</dbReference>
<sequence length="156" mass="17124">MNQIQLTEIDRKILQELARDGRLSNKDLAERVGLPRSTCHGRVRALEESRAIRGYRADIDPEAAGASVEAMIFVGVHSHVRNRLPQIAARLKSAPGVQHVFVIGGDHDFVLHVACRSVPALRDFISQNLGSDPDLGPTRTQIIFEHHAGSFPVPAP</sequence>
<keyword evidence="2" id="KW-0238">DNA-binding</keyword>
<dbReference type="SMART" id="SM00344">
    <property type="entry name" value="HTH_ASNC"/>
    <property type="match status" value="1"/>
</dbReference>
<protein>
    <submittedName>
        <fullName evidence="5">Lrp/AsnC family transcriptional regulator</fullName>
    </submittedName>
</protein>
<keyword evidence="6" id="KW-1185">Reference proteome</keyword>
<dbReference type="InterPro" id="IPR011008">
    <property type="entry name" value="Dimeric_a/b-barrel"/>
</dbReference>
<name>A0ABT9IP57_9MICC</name>
<dbReference type="PANTHER" id="PTHR30154:SF54">
    <property type="entry name" value="POSSIBLE TRANSCRIPTIONAL REGULATORY PROTEIN (PROBABLY LRP_ASNC-FAMILY)"/>
    <property type="match status" value="1"/>
</dbReference>
<dbReference type="EMBL" id="JAVALS010000003">
    <property type="protein sequence ID" value="MDP5226954.1"/>
    <property type="molecule type" value="Genomic_DNA"/>
</dbReference>
<evidence type="ECO:0000256" key="2">
    <source>
        <dbReference type="ARBA" id="ARBA00023125"/>
    </source>
</evidence>
<dbReference type="PRINTS" id="PR00033">
    <property type="entry name" value="HTHASNC"/>
</dbReference>
<proteinExistence type="predicted"/>
<feature type="domain" description="HTH asnC-type" evidence="4">
    <location>
        <begin position="6"/>
        <end position="67"/>
    </location>
</feature>
<dbReference type="Gene3D" id="1.10.10.10">
    <property type="entry name" value="Winged helix-like DNA-binding domain superfamily/Winged helix DNA-binding domain"/>
    <property type="match status" value="1"/>
</dbReference>
<dbReference type="SUPFAM" id="SSF46785">
    <property type="entry name" value="Winged helix' DNA-binding domain"/>
    <property type="match status" value="1"/>
</dbReference>
<dbReference type="PROSITE" id="PS50956">
    <property type="entry name" value="HTH_ASNC_2"/>
    <property type="match status" value="1"/>
</dbReference>
<dbReference type="InterPro" id="IPR000485">
    <property type="entry name" value="AsnC-type_HTH_dom"/>
</dbReference>
<dbReference type="Proteomes" id="UP001232725">
    <property type="component" value="Unassembled WGS sequence"/>
</dbReference>
<comment type="caution">
    <text evidence="5">The sequence shown here is derived from an EMBL/GenBank/DDBJ whole genome shotgun (WGS) entry which is preliminary data.</text>
</comment>
<evidence type="ECO:0000313" key="6">
    <source>
        <dbReference type="Proteomes" id="UP001232725"/>
    </source>
</evidence>
<gene>
    <name evidence="5" type="ORF">Q9R02_07315</name>
</gene>
<evidence type="ECO:0000259" key="4">
    <source>
        <dbReference type="PROSITE" id="PS50956"/>
    </source>
</evidence>
<accession>A0ABT9IP57</accession>
<dbReference type="InterPro" id="IPR011991">
    <property type="entry name" value="ArsR-like_HTH"/>
</dbReference>
<organism evidence="5 6">
    <name type="scientific">Arthrobacter horti</name>
    <dbReference type="NCBI Taxonomy" id="3068273"/>
    <lineage>
        <taxon>Bacteria</taxon>
        <taxon>Bacillati</taxon>
        <taxon>Actinomycetota</taxon>
        <taxon>Actinomycetes</taxon>
        <taxon>Micrococcales</taxon>
        <taxon>Micrococcaceae</taxon>
        <taxon>Arthrobacter</taxon>
    </lineage>
</organism>
<dbReference type="Pfam" id="PF13412">
    <property type="entry name" value="HTH_24"/>
    <property type="match status" value="1"/>
</dbReference>
<dbReference type="CDD" id="cd00090">
    <property type="entry name" value="HTH_ARSR"/>
    <property type="match status" value="1"/>
</dbReference>
<evidence type="ECO:0000256" key="1">
    <source>
        <dbReference type="ARBA" id="ARBA00023015"/>
    </source>
</evidence>
<dbReference type="InterPro" id="IPR019887">
    <property type="entry name" value="Tscrpt_reg_AsnC/Lrp_C"/>
</dbReference>
<dbReference type="Pfam" id="PF01037">
    <property type="entry name" value="AsnC_trans_reg"/>
    <property type="match status" value="1"/>
</dbReference>
<dbReference type="PANTHER" id="PTHR30154">
    <property type="entry name" value="LEUCINE-RESPONSIVE REGULATORY PROTEIN"/>
    <property type="match status" value="1"/>
</dbReference>
<evidence type="ECO:0000256" key="3">
    <source>
        <dbReference type="ARBA" id="ARBA00023163"/>
    </source>
</evidence>
<keyword evidence="3" id="KW-0804">Transcription</keyword>
<dbReference type="SUPFAM" id="SSF54909">
    <property type="entry name" value="Dimeric alpha+beta barrel"/>
    <property type="match status" value="1"/>
</dbReference>
<dbReference type="InterPro" id="IPR036388">
    <property type="entry name" value="WH-like_DNA-bd_sf"/>
</dbReference>
<keyword evidence="1" id="KW-0805">Transcription regulation</keyword>
<reference evidence="5 6" key="1">
    <citation type="submission" date="2023-08" db="EMBL/GenBank/DDBJ databases">
        <title>Arthrobacter horti sp. nov., isolated from forest soil.</title>
        <authorList>
            <person name="Park M."/>
        </authorList>
    </citation>
    <scope>NUCLEOTIDE SEQUENCE [LARGE SCALE GENOMIC DNA]</scope>
    <source>
        <strain evidence="5 6">YJM1</strain>
    </source>
</reference>
<evidence type="ECO:0000313" key="5">
    <source>
        <dbReference type="EMBL" id="MDP5226954.1"/>
    </source>
</evidence>
<dbReference type="RefSeq" id="WP_305995997.1">
    <property type="nucleotide sequence ID" value="NZ_JAVALS010000003.1"/>
</dbReference>
<dbReference type="InterPro" id="IPR036390">
    <property type="entry name" value="WH_DNA-bd_sf"/>
</dbReference>
<dbReference type="InterPro" id="IPR019888">
    <property type="entry name" value="Tscrpt_reg_AsnC-like"/>
</dbReference>